<comment type="caution">
    <text evidence="1">The sequence shown here is derived from an EMBL/GenBank/DDBJ whole genome shotgun (WGS) entry which is preliminary data.</text>
</comment>
<gene>
    <name evidence="1" type="ORF">LOC71_08620</name>
</gene>
<proteinExistence type="predicted"/>
<protein>
    <submittedName>
        <fullName evidence="1">Uncharacterized protein</fullName>
    </submittedName>
</protein>
<dbReference type="RefSeq" id="WP_230273143.1">
    <property type="nucleotide sequence ID" value="NZ_JAJKFW010000020.1"/>
</dbReference>
<sequence length="275" mass="31140">MFMPIPLLSPADRCHWGLFRQPFTEPPDVEVPVHRDEHIYPTAEHQEANLWVTTQLRNHVSLAAVHAAPGAGITTWTRRWKATQGIERMPLEVLASTEAGFDRQRLQNWLDVSRQNQHQGIRTLAIVDGTSKSSLLKWYEQTVSRDPRHAPMTMLVVRSFIVPGHGHIPTHRFETSTRAMAKCLLDNFRHAGQLKACVTDDAAEQLAEWSQGNYHRLGLLTHLALIWGAREKVPRLDLKSLLLFRGNVVASEEWLQQQRESARANARASVHSAAA</sequence>
<reference evidence="1" key="1">
    <citation type="submission" date="2021-11" db="EMBL/GenBank/DDBJ databases">
        <title>Genome sequence.</title>
        <authorList>
            <person name="Sun Q."/>
        </authorList>
    </citation>
    <scope>NUCLEOTIDE SEQUENCE</scope>
    <source>
        <strain evidence="1">JC740</strain>
    </source>
</reference>
<accession>A0ABS8NFK3</accession>
<organism evidence="1 2">
    <name type="scientific">Rhodopirellula halodulae</name>
    <dbReference type="NCBI Taxonomy" id="2894198"/>
    <lineage>
        <taxon>Bacteria</taxon>
        <taxon>Pseudomonadati</taxon>
        <taxon>Planctomycetota</taxon>
        <taxon>Planctomycetia</taxon>
        <taxon>Pirellulales</taxon>
        <taxon>Pirellulaceae</taxon>
        <taxon>Rhodopirellula</taxon>
    </lineage>
</organism>
<evidence type="ECO:0000313" key="1">
    <source>
        <dbReference type="EMBL" id="MCC9642336.1"/>
    </source>
</evidence>
<dbReference type="EMBL" id="JAJKFW010000020">
    <property type="protein sequence ID" value="MCC9642336.1"/>
    <property type="molecule type" value="Genomic_DNA"/>
</dbReference>
<dbReference type="Proteomes" id="UP001430306">
    <property type="component" value="Unassembled WGS sequence"/>
</dbReference>
<evidence type="ECO:0000313" key="2">
    <source>
        <dbReference type="Proteomes" id="UP001430306"/>
    </source>
</evidence>
<name>A0ABS8NFK3_9BACT</name>
<keyword evidence="2" id="KW-1185">Reference proteome</keyword>